<dbReference type="EMBL" id="MTYJ01000022">
    <property type="protein sequence ID" value="OQV21615.1"/>
    <property type="molecule type" value="Genomic_DNA"/>
</dbReference>
<dbReference type="Proteomes" id="UP000192578">
    <property type="component" value="Unassembled WGS sequence"/>
</dbReference>
<organism evidence="3 4">
    <name type="scientific">Hypsibius exemplaris</name>
    <name type="common">Freshwater tardigrade</name>
    <dbReference type="NCBI Taxonomy" id="2072580"/>
    <lineage>
        <taxon>Eukaryota</taxon>
        <taxon>Metazoa</taxon>
        <taxon>Ecdysozoa</taxon>
        <taxon>Tardigrada</taxon>
        <taxon>Eutardigrada</taxon>
        <taxon>Parachela</taxon>
        <taxon>Hypsibioidea</taxon>
        <taxon>Hypsibiidae</taxon>
        <taxon>Hypsibius</taxon>
    </lineage>
</organism>
<keyword evidence="2" id="KW-0812">Transmembrane</keyword>
<protein>
    <submittedName>
        <fullName evidence="3">Uncharacterized protein</fullName>
    </submittedName>
</protein>
<feature type="transmembrane region" description="Helical" evidence="2">
    <location>
        <begin position="29"/>
        <end position="50"/>
    </location>
</feature>
<evidence type="ECO:0000256" key="1">
    <source>
        <dbReference type="SAM" id="MobiDB-lite"/>
    </source>
</evidence>
<evidence type="ECO:0000256" key="2">
    <source>
        <dbReference type="SAM" id="Phobius"/>
    </source>
</evidence>
<evidence type="ECO:0000313" key="3">
    <source>
        <dbReference type="EMBL" id="OQV21615.1"/>
    </source>
</evidence>
<dbReference type="AlphaFoldDB" id="A0A1W0X2D8"/>
<feature type="compositionally biased region" description="Basic and acidic residues" evidence="1">
    <location>
        <begin position="61"/>
        <end position="73"/>
    </location>
</feature>
<feature type="compositionally biased region" description="Polar residues" evidence="1">
    <location>
        <begin position="89"/>
        <end position="98"/>
    </location>
</feature>
<keyword evidence="2" id="KW-1133">Transmembrane helix</keyword>
<feature type="region of interest" description="Disordered" evidence="1">
    <location>
        <begin position="58"/>
        <end position="98"/>
    </location>
</feature>
<name>A0A1W0X2D8_HYPEX</name>
<comment type="caution">
    <text evidence="3">The sequence shown here is derived from an EMBL/GenBank/DDBJ whole genome shotgun (WGS) entry which is preliminary data.</text>
</comment>
<sequence length="98" mass="10778">MSCSLRPANDASLRLVGIIKYRLKSWSRAVVVVAAIKSAHFLAVYFLSILPPLTRQSAAENADRAGNEHDSHSAHVKRAPITLPKEATRNGTPRNRSF</sequence>
<keyword evidence="4" id="KW-1185">Reference proteome</keyword>
<proteinExistence type="predicted"/>
<keyword evidence="2" id="KW-0472">Membrane</keyword>
<reference evidence="4" key="1">
    <citation type="submission" date="2017-01" db="EMBL/GenBank/DDBJ databases">
        <title>Comparative genomics of anhydrobiosis in the tardigrade Hypsibius dujardini.</title>
        <authorList>
            <person name="Yoshida Y."/>
            <person name="Koutsovoulos G."/>
            <person name="Laetsch D."/>
            <person name="Stevens L."/>
            <person name="Kumar S."/>
            <person name="Horikawa D."/>
            <person name="Ishino K."/>
            <person name="Komine S."/>
            <person name="Tomita M."/>
            <person name="Blaxter M."/>
            <person name="Arakawa K."/>
        </authorList>
    </citation>
    <scope>NUCLEOTIDE SEQUENCE [LARGE SCALE GENOMIC DNA]</scope>
    <source>
        <strain evidence="4">Z151</strain>
    </source>
</reference>
<evidence type="ECO:0000313" key="4">
    <source>
        <dbReference type="Proteomes" id="UP000192578"/>
    </source>
</evidence>
<accession>A0A1W0X2D8</accession>
<gene>
    <name evidence="3" type="ORF">BV898_04515</name>
</gene>